<feature type="compositionally biased region" description="Low complexity" evidence="1">
    <location>
        <begin position="227"/>
        <end position="237"/>
    </location>
</feature>
<dbReference type="AlphaFoldDB" id="A0AAN6YFW9"/>
<feature type="transmembrane region" description="Helical" evidence="2">
    <location>
        <begin position="83"/>
        <end position="102"/>
    </location>
</feature>
<comment type="caution">
    <text evidence="3">The sequence shown here is derived from an EMBL/GenBank/DDBJ whole genome shotgun (WGS) entry which is preliminary data.</text>
</comment>
<feature type="compositionally biased region" description="Low complexity" evidence="1">
    <location>
        <begin position="16"/>
        <end position="27"/>
    </location>
</feature>
<reference evidence="3" key="2">
    <citation type="submission" date="2023-05" db="EMBL/GenBank/DDBJ databases">
        <authorList>
            <consortium name="Lawrence Berkeley National Laboratory"/>
            <person name="Steindorff A."/>
            <person name="Hensen N."/>
            <person name="Bonometti L."/>
            <person name="Westerberg I."/>
            <person name="Brannstrom I.O."/>
            <person name="Guillou S."/>
            <person name="Cros-Aarteil S."/>
            <person name="Calhoun S."/>
            <person name="Haridas S."/>
            <person name="Kuo A."/>
            <person name="Mondo S."/>
            <person name="Pangilinan J."/>
            <person name="Riley R."/>
            <person name="Labutti K."/>
            <person name="Andreopoulos B."/>
            <person name="Lipzen A."/>
            <person name="Chen C."/>
            <person name="Yanf M."/>
            <person name="Daum C."/>
            <person name="Ng V."/>
            <person name="Clum A."/>
            <person name="Ohm R."/>
            <person name="Martin F."/>
            <person name="Silar P."/>
            <person name="Natvig D."/>
            <person name="Lalanne C."/>
            <person name="Gautier V."/>
            <person name="Ament-Velasquez S.L."/>
            <person name="Kruys A."/>
            <person name="Hutchinson M.I."/>
            <person name="Powell A.J."/>
            <person name="Barry K."/>
            <person name="Miller A.N."/>
            <person name="Grigoriev I.V."/>
            <person name="Debuchy R."/>
            <person name="Gladieux P."/>
            <person name="Thoren M.H."/>
            <person name="Johannesson H."/>
        </authorList>
    </citation>
    <scope>NUCLEOTIDE SEQUENCE</scope>
    <source>
        <strain evidence="3">PSN293</strain>
    </source>
</reference>
<protein>
    <submittedName>
        <fullName evidence="3">Uncharacterized protein</fullName>
    </submittedName>
</protein>
<name>A0AAN6YFW9_9PEZI</name>
<keyword evidence="2" id="KW-0472">Membrane</keyword>
<feature type="transmembrane region" description="Helical" evidence="2">
    <location>
        <begin position="146"/>
        <end position="168"/>
    </location>
</feature>
<reference evidence="3" key="1">
    <citation type="journal article" date="2023" name="Mol. Phylogenet. Evol.">
        <title>Genome-scale phylogeny and comparative genomics of the fungal order Sordariales.</title>
        <authorList>
            <person name="Hensen N."/>
            <person name="Bonometti L."/>
            <person name="Westerberg I."/>
            <person name="Brannstrom I.O."/>
            <person name="Guillou S."/>
            <person name="Cros-Aarteil S."/>
            <person name="Calhoun S."/>
            <person name="Haridas S."/>
            <person name="Kuo A."/>
            <person name="Mondo S."/>
            <person name="Pangilinan J."/>
            <person name="Riley R."/>
            <person name="LaButti K."/>
            <person name="Andreopoulos B."/>
            <person name="Lipzen A."/>
            <person name="Chen C."/>
            <person name="Yan M."/>
            <person name="Daum C."/>
            <person name="Ng V."/>
            <person name="Clum A."/>
            <person name="Steindorff A."/>
            <person name="Ohm R.A."/>
            <person name="Martin F."/>
            <person name="Silar P."/>
            <person name="Natvig D.O."/>
            <person name="Lalanne C."/>
            <person name="Gautier V."/>
            <person name="Ament-Velasquez S.L."/>
            <person name="Kruys A."/>
            <person name="Hutchinson M.I."/>
            <person name="Powell A.J."/>
            <person name="Barry K."/>
            <person name="Miller A.N."/>
            <person name="Grigoriev I.V."/>
            <person name="Debuchy R."/>
            <person name="Gladieux P."/>
            <person name="Hiltunen Thoren M."/>
            <person name="Johannesson H."/>
        </authorList>
    </citation>
    <scope>NUCLEOTIDE SEQUENCE</scope>
    <source>
        <strain evidence="3">PSN293</strain>
    </source>
</reference>
<dbReference type="Proteomes" id="UP001301769">
    <property type="component" value="Unassembled WGS sequence"/>
</dbReference>
<keyword evidence="2" id="KW-0812">Transmembrane</keyword>
<keyword evidence="4" id="KW-1185">Reference proteome</keyword>
<feature type="transmembrane region" description="Helical" evidence="2">
    <location>
        <begin position="52"/>
        <end position="77"/>
    </location>
</feature>
<evidence type="ECO:0000313" key="3">
    <source>
        <dbReference type="EMBL" id="KAK4217875.1"/>
    </source>
</evidence>
<feature type="region of interest" description="Disordered" evidence="1">
    <location>
        <begin position="226"/>
        <end position="245"/>
    </location>
</feature>
<dbReference type="EMBL" id="MU858056">
    <property type="protein sequence ID" value="KAK4217875.1"/>
    <property type="molecule type" value="Genomic_DNA"/>
</dbReference>
<dbReference type="PANTHER" id="PTHR41390">
    <property type="entry name" value="CHROMOSOME 7, WHOLE GENOME SHOTGUN SEQUENCE"/>
    <property type="match status" value="1"/>
</dbReference>
<accession>A0AAN6YFW9</accession>
<organism evidence="3 4">
    <name type="scientific">Rhypophila decipiens</name>
    <dbReference type="NCBI Taxonomy" id="261697"/>
    <lineage>
        <taxon>Eukaryota</taxon>
        <taxon>Fungi</taxon>
        <taxon>Dikarya</taxon>
        <taxon>Ascomycota</taxon>
        <taxon>Pezizomycotina</taxon>
        <taxon>Sordariomycetes</taxon>
        <taxon>Sordariomycetidae</taxon>
        <taxon>Sordariales</taxon>
        <taxon>Naviculisporaceae</taxon>
        <taxon>Rhypophila</taxon>
    </lineage>
</organism>
<proteinExistence type="predicted"/>
<evidence type="ECO:0000256" key="1">
    <source>
        <dbReference type="SAM" id="MobiDB-lite"/>
    </source>
</evidence>
<dbReference type="PANTHER" id="PTHR41390:SF1">
    <property type="entry name" value="NADH-UBIQUINONE OXIDOREDUCTASE 213 KDA SUBUNIT"/>
    <property type="match status" value="1"/>
</dbReference>
<evidence type="ECO:0000256" key="2">
    <source>
        <dbReference type="SAM" id="Phobius"/>
    </source>
</evidence>
<keyword evidence="2" id="KW-1133">Transmembrane helix</keyword>
<evidence type="ECO:0000313" key="4">
    <source>
        <dbReference type="Proteomes" id="UP001301769"/>
    </source>
</evidence>
<feature type="region of interest" description="Disordered" evidence="1">
    <location>
        <begin position="1"/>
        <end position="41"/>
    </location>
</feature>
<gene>
    <name evidence="3" type="ORF">QBC37DRAFT_413441</name>
</gene>
<sequence>MKRVVLPGSDNEGDGSKSSKQVPDSSSRPVVEEEENVSSGPRRLLPEELMGVLVPSLKVGAAGGVVGMFFGAAAGIIRTNTPVMFSIFAGFQWAVLSSSFYGSRQLALQFLKEKEEPSPREKVKASAIAGVCAGTAGGLIRGPKNIVPGAIFWSLFGAGGQAALNAWYKRRAEAGEKKEGGGFLASKWSPLRKLSDEEYEMIIQEKLLGVEAEMAMIDDQINELRAGRAQRASQQASEKGDGSSS</sequence>